<dbReference type="STRING" id="76193.A0A0N1IGP9"/>
<evidence type="ECO:0000313" key="1">
    <source>
        <dbReference type="EMBL" id="KPJ12587.1"/>
    </source>
</evidence>
<dbReference type="Proteomes" id="UP000053240">
    <property type="component" value="Unassembled WGS sequence"/>
</dbReference>
<accession>A0A0N1IGP9</accession>
<protein>
    <submittedName>
        <fullName evidence="1">Uncharacterized protein</fullName>
    </submittedName>
</protein>
<proteinExistence type="predicted"/>
<reference evidence="1 2" key="1">
    <citation type="journal article" date="2015" name="Nat. Commun.">
        <title>Outbred genome sequencing and CRISPR/Cas9 gene editing in butterflies.</title>
        <authorList>
            <person name="Li X."/>
            <person name="Fan D."/>
            <person name="Zhang W."/>
            <person name="Liu G."/>
            <person name="Zhang L."/>
            <person name="Zhao L."/>
            <person name="Fang X."/>
            <person name="Chen L."/>
            <person name="Dong Y."/>
            <person name="Chen Y."/>
            <person name="Ding Y."/>
            <person name="Zhao R."/>
            <person name="Feng M."/>
            <person name="Zhu Y."/>
            <person name="Feng Y."/>
            <person name="Jiang X."/>
            <person name="Zhu D."/>
            <person name="Xiang H."/>
            <person name="Feng X."/>
            <person name="Li S."/>
            <person name="Wang J."/>
            <person name="Zhang G."/>
            <person name="Kronforst M.R."/>
            <person name="Wang W."/>
        </authorList>
    </citation>
    <scope>NUCLEOTIDE SEQUENCE [LARGE SCALE GENOMIC DNA]</scope>
    <source>
        <strain evidence="1">Ya'a_city_454_Pm</strain>
        <tissue evidence="1">Whole body</tissue>
    </source>
</reference>
<keyword evidence="2" id="KW-1185">Reference proteome</keyword>
<gene>
    <name evidence="1" type="ORF">RR48_00629</name>
</gene>
<sequence>MASGAHSECIAGLEPVAVKVFSNMGAGNSVLGRTQQQEAQATREVLFYMLQKTMHQPKVSCCENSLV</sequence>
<dbReference type="AlphaFoldDB" id="A0A0N1IGP9"/>
<name>A0A0N1IGP9_PAPMA</name>
<evidence type="ECO:0000313" key="2">
    <source>
        <dbReference type="Proteomes" id="UP000053240"/>
    </source>
</evidence>
<dbReference type="InParanoid" id="A0A0N1IGP9"/>
<organism evidence="1 2">
    <name type="scientific">Papilio machaon</name>
    <name type="common">Old World swallowtail butterfly</name>
    <dbReference type="NCBI Taxonomy" id="76193"/>
    <lineage>
        <taxon>Eukaryota</taxon>
        <taxon>Metazoa</taxon>
        <taxon>Ecdysozoa</taxon>
        <taxon>Arthropoda</taxon>
        <taxon>Hexapoda</taxon>
        <taxon>Insecta</taxon>
        <taxon>Pterygota</taxon>
        <taxon>Neoptera</taxon>
        <taxon>Endopterygota</taxon>
        <taxon>Lepidoptera</taxon>
        <taxon>Glossata</taxon>
        <taxon>Ditrysia</taxon>
        <taxon>Papilionoidea</taxon>
        <taxon>Papilionidae</taxon>
        <taxon>Papilioninae</taxon>
        <taxon>Papilio</taxon>
    </lineage>
</organism>
<dbReference type="EMBL" id="KQ460743">
    <property type="protein sequence ID" value="KPJ12587.1"/>
    <property type="molecule type" value="Genomic_DNA"/>
</dbReference>